<dbReference type="AlphaFoldDB" id="A0A2Y9A0L3"/>
<dbReference type="InterPro" id="IPR010985">
    <property type="entry name" value="Ribbon_hlx_hlx"/>
</dbReference>
<accession>A0A2Y9A0L3</accession>
<feature type="domain" description="Antitoxin FitA-like ribbon-helix-helix" evidence="1">
    <location>
        <begin position="5"/>
        <end position="31"/>
    </location>
</feature>
<dbReference type="InterPro" id="IPR053853">
    <property type="entry name" value="FitA-like_RHH"/>
</dbReference>
<dbReference type="EMBL" id="UESZ01000001">
    <property type="protein sequence ID" value="SSA35707.1"/>
    <property type="molecule type" value="Genomic_DNA"/>
</dbReference>
<protein>
    <recommendedName>
        <fullName evidence="1">Antitoxin FitA-like ribbon-helix-helix domain-containing protein</fullName>
    </recommendedName>
</protein>
<evidence type="ECO:0000313" key="2">
    <source>
        <dbReference type="EMBL" id="SSA35707.1"/>
    </source>
</evidence>
<evidence type="ECO:0000259" key="1">
    <source>
        <dbReference type="Pfam" id="PF22513"/>
    </source>
</evidence>
<dbReference type="Proteomes" id="UP000250028">
    <property type="component" value="Unassembled WGS sequence"/>
</dbReference>
<name>A0A2Y9A0L3_9MICO</name>
<keyword evidence="3" id="KW-1185">Reference proteome</keyword>
<sequence>MKYMATLYVRDVPDEVAETLKRRAAAQGTSLSVYVATELVKLGARPSNDEVVARLRRLDRSAAPSSSEIVSVIQAARK</sequence>
<reference evidence="3" key="1">
    <citation type="submission" date="2016-10" db="EMBL/GenBank/DDBJ databases">
        <authorList>
            <person name="Varghese N."/>
            <person name="Submissions S."/>
        </authorList>
    </citation>
    <scope>NUCLEOTIDE SEQUENCE [LARGE SCALE GENOMIC DNA]</scope>
    <source>
        <strain evidence="3">DSM 22951</strain>
    </source>
</reference>
<dbReference type="Pfam" id="PF22513">
    <property type="entry name" value="FitA-like_RHH"/>
    <property type="match status" value="1"/>
</dbReference>
<dbReference type="SUPFAM" id="SSF47598">
    <property type="entry name" value="Ribbon-helix-helix"/>
    <property type="match status" value="1"/>
</dbReference>
<evidence type="ECO:0000313" key="3">
    <source>
        <dbReference type="Proteomes" id="UP000250028"/>
    </source>
</evidence>
<dbReference type="GO" id="GO:0006355">
    <property type="term" value="P:regulation of DNA-templated transcription"/>
    <property type="evidence" value="ECO:0007669"/>
    <property type="project" value="InterPro"/>
</dbReference>
<dbReference type="RefSeq" id="WP_245934147.1">
    <property type="nucleotide sequence ID" value="NZ_QGDN01000001.1"/>
</dbReference>
<organism evidence="2 3">
    <name type="scientific">Branchiibius hedensis</name>
    <dbReference type="NCBI Taxonomy" id="672460"/>
    <lineage>
        <taxon>Bacteria</taxon>
        <taxon>Bacillati</taxon>
        <taxon>Actinomycetota</taxon>
        <taxon>Actinomycetes</taxon>
        <taxon>Micrococcales</taxon>
        <taxon>Dermacoccaceae</taxon>
        <taxon>Branchiibius</taxon>
    </lineage>
</organism>
<proteinExistence type="predicted"/>
<gene>
    <name evidence="2" type="ORF">SAMN04489750_3077</name>
</gene>